<protein>
    <submittedName>
        <fullName evidence="2">Uncharacterized protein</fullName>
    </submittedName>
</protein>
<evidence type="ECO:0000313" key="2">
    <source>
        <dbReference type="EMBL" id="EPB66202.1"/>
    </source>
</evidence>
<evidence type="ECO:0000313" key="3">
    <source>
        <dbReference type="Proteomes" id="UP000054495"/>
    </source>
</evidence>
<reference evidence="2 3" key="1">
    <citation type="submission" date="2013-05" db="EMBL/GenBank/DDBJ databases">
        <title>Draft genome of the parasitic nematode Anyclostoma ceylanicum.</title>
        <authorList>
            <person name="Mitreva M."/>
        </authorList>
    </citation>
    <scope>NUCLEOTIDE SEQUENCE [LARGE SCALE GENOMIC DNA]</scope>
</reference>
<name>A0A0D6LEX1_9BILA</name>
<accession>A0A0D6LEX1</accession>
<evidence type="ECO:0000256" key="1">
    <source>
        <dbReference type="SAM" id="MobiDB-lite"/>
    </source>
</evidence>
<dbReference type="Proteomes" id="UP000054495">
    <property type="component" value="Unassembled WGS sequence"/>
</dbReference>
<feature type="region of interest" description="Disordered" evidence="1">
    <location>
        <begin position="28"/>
        <end position="62"/>
    </location>
</feature>
<feature type="compositionally biased region" description="Basic and acidic residues" evidence="1">
    <location>
        <begin position="101"/>
        <end position="277"/>
    </location>
</feature>
<dbReference type="EMBL" id="KE126377">
    <property type="protein sequence ID" value="EPB66202.1"/>
    <property type="molecule type" value="Genomic_DNA"/>
</dbReference>
<feature type="compositionally biased region" description="Basic and acidic residues" evidence="1">
    <location>
        <begin position="40"/>
        <end position="55"/>
    </location>
</feature>
<gene>
    <name evidence="2" type="ORF">ANCCEY_14707</name>
</gene>
<organism evidence="2 3">
    <name type="scientific">Ancylostoma ceylanicum</name>
    <dbReference type="NCBI Taxonomy" id="53326"/>
    <lineage>
        <taxon>Eukaryota</taxon>
        <taxon>Metazoa</taxon>
        <taxon>Ecdysozoa</taxon>
        <taxon>Nematoda</taxon>
        <taxon>Chromadorea</taxon>
        <taxon>Rhabditida</taxon>
        <taxon>Rhabditina</taxon>
        <taxon>Rhabditomorpha</taxon>
        <taxon>Strongyloidea</taxon>
        <taxon>Ancylostomatidae</taxon>
        <taxon>Ancylostomatinae</taxon>
        <taxon>Ancylostoma</taxon>
    </lineage>
</organism>
<feature type="compositionally biased region" description="Low complexity" evidence="1">
    <location>
        <begin position="304"/>
        <end position="321"/>
    </location>
</feature>
<keyword evidence="3" id="KW-1185">Reference proteome</keyword>
<dbReference type="AlphaFoldDB" id="A0A0D6LEX1"/>
<proteinExistence type="predicted"/>
<feature type="compositionally biased region" description="Polar residues" evidence="1">
    <location>
        <begin position="325"/>
        <end position="336"/>
    </location>
</feature>
<feature type="region of interest" description="Disordered" evidence="1">
    <location>
        <begin position="101"/>
        <end position="336"/>
    </location>
</feature>
<sequence length="336" mass="38206">MQKHLKGPYAWENAADFFKSDPVKVNCAPPPKPSKKRKYEPKVIFDQSGRRDLSDHTTASTDIDKKEVTSELTMTDVDRRLAAFGVVKKAQSLDKLKEQIAKKKAMEAGKTPDIKERDMRKMKSDESKEQPHKERPKNDKIGPKKDRKSDTAENLMKERNEGKISKEIGEKRNLDGKKKIEKGMTNEEEMKTDFIKEYVENKEGKCKERERKMISGSHEKAEDAQKIKAKEERKITTGSVEKKENDEEKRNQKEKIGDTKVVNKELEGDTKSEEPQKARSKKLGQYEENGEAMKAKSNESVNNKMKSCESAAAKESQSKQAGSIIHSTATSTLTLK</sequence>